<dbReference type="RefSeq" id="WP_090272939.1">
    <property type="nucleotide sequence ID" value="NZ_LT629748.1"/>
</dbReference>
<proteinExistence type="predicted"/>
<dbReference type="InterPro" id="IPR036390">
    <property type="entry name" value="WH_DNA-bd_sf"/>
</dbReference>
<accession>A0A1H1REI5</accession>
<dbReference type="OrthoDB" id="5521380at2"/>
<keyword evidence="3" id="KW-1185">Reference proteome</keyword>
<protein>
    <submittedName>
        <fullName evidence="2">Transcriptional regulator</fullName>
    </submittedName>
</protein>
<evidence type="ECO:0000259" key="1">
    <source>
        <dbReference type="Pfam" id="PF13601"/>
    </source>
</evidence>
<reference evidence="3" key="1">
    <citation type="submission" date="2016-10" db="EMBL/GenBank/DDBJ databases">
        <authorList>
            <person name="Varghese N."/>
            <person name="Submissions S."/>
        </authorList>
    </citation>
    <scope>NUCLEOTIDE SEQUENCE [LARGE SCALE GENOMIC DNA]</scope>
    <source>
        <strain evidence="3">2SM5</strain>
    </source>
</reference>
<organism evidence="2 3">
    <name type="scientific">Halopseudomonas litoralis</name>
    <dbReference type="NCBI Taxonomy" id="797277"/>
    <lineage>
        <taxon>Bacteria</taxon>
        <taxon>Pseudomonadati</taxon>
        <taxon>Pseudomonadota</taxon>
        <taxon>Gammaproteobacteria</taxon>
        <taxon>Pseudomonadales</taxon>
        <taxon>Pseudomonadaceae</taxon>
        <taxon>Halopseudomonas</taxon>
    </lineage>
</organism>
<sequence length="101" mass="11210">MQTPDEIIHQPVRLKIMAALNTLQAGKWLEFVALRAIVKATDGNLGAHLLTLETAGYVLVKKDFAGRKPRTRVCLSRAGREAFSRYVTALHAILEPQITTK</sequence>
<evidence type="ECO:0000313" key="3">
    <source>
        <dbReference type="Proteomes" id="UP000243426"/>
    </source>
</evidence>
<dbReference type="InterPro" id="IPR027395">
    <property type="entry name" value="WH_DNA-bd_dom"/>
</dbReference>
<name>A0A1H1REI5_9GAMM</name>
<dbReference type="Pfam" id="PF13601">
    <property type="entry name" value="HTH_34"/>
    <property type="match status" value="1"/>
</dbReference>
<dbReference type="PANTHER" id="PTHR37318:SF1">
    <property type="entry name" value="BSL7504 PROTEIN"/>
    <property type="match status" value="1"/>
</dbReference>
<dbReference type="PANTHER" id="PTHR37318">
    <property type="entry name" value="BSL7504 PROTEIN"/>
    <property type="match status" value="1"/>
</dbReference>
<evidence type="ECO:0000313" key="2">
    <source>
        <dbReference type="EMBL" id="SDS34187.1"/>
    </source>
</evidence>
<dbReference type="InterPro" id="IPR036388">
    <property type="entry name" value="WH-like_DNA-bd_sf"/>
</dbReference>
<dbReference type="AlphaFoldDB" id="A0A1H1REI5"/>
<dbReference type="Proteomes" id="UP000243426">
    <property type="component" value="Chromosome I"/>
</dbReference>
<dbReference type="STRING" id="797277.SAMN05216198_1733"/>
<feature type="domain" description="Winged helix DNA-binding" evidence="1">
    <location>
        <begin position="12"/>
        <end position="93"/>
    </location>
</feature>
<dbReference type="SUPFAM" id="SSF46785">
    <property type="entry name" value="Winged helix' DNA-binding domain"/>
    <property type="match status" value="1"/>
</dbReference>
<gene>
    <name evidence="2" type="ORF">SAMN05216198_1733</name>
</gene>
<dbReference type="EMBL" id="LT629748">
    <property type="protein sequence ID" value="SDS34187.1"/>
    <property type="molecule type" value="Genomic_DNA"/>
</dbReference>
<dbReference type="Gene3D" id="1.10.10.10">
    <property type="entry name" value="Winged helix-like DNA-binding domain superfamily/Winged helix DNA-binding domain"/>
    <property type="match status" value="1"/>
</dbReference>